<dbReference type="EMBL" id="BKZV01000005">
    <property type="protein sequence ID" value="GER84935.1"/>
    <property type="molecule type" value="Genomic_DNA"/>
</dbReference>
<organism evidence="6 7">
    <name type="scientific">Thermogemmatispora aurantia</name>
    <dbReference type="NCBI Taxonomy" id="2045279"/>
    <lineage>
        <taxon>Bacteria</taxon>
        <taxon>Bacillati</taxon>
        <taxon>Chloroflexota</taxon>
        <taxon>Ktedonobacteria</taxon>
        <taxon>Thermogemmatisporales</taxon>
        <taxon>Thermogemmatisporaceae</taxon>
        <taxon>Thermogemmatispora</taxon>
    </lineage>
</organism>
<evidence type="ECO:0000313" key="6">
    <source>
        <dbReference type="EMBL" id="GER84935.1"/>
    </source>
</evidence>
<dbReference type="Pfam" id="PF00591">
    <property type="entry name" value="Glycos_transf_3"/>
    <property type="match status" value="1"/>
</dbReference>
<comment type="subunit">
    <text evidence="2">Homodimer.</text>
</comment>
<dbReference type="GO" id="GO:0006213">
    <property type="term" value="P:pyrimidine nucleoside metabolic process"/>
    <property type="evidence" value="ECO:0007669"/>
    <property type="project" value="InterPro"/>
</dbReference>
<reference evidence="6 7" key="1">
    <citation type="journal article" date="2019" name="Int. J. Syst. Evol. Microbiol.">
        <title>Thermogemmatispora aurantia sp. nov. and Thermogemmatispora argillosa sp. nov., within the class Ktedonobacteria, and emended description of the genus Thermogemmatispora.</title>
        <authorList>
            <person name="Zheng Y."/>
            <person name="Wang C.M."/>
            <person name="Sakai Y."/>
            <person name="Abe K."/>
            <person name="Yokota A."/>
            <person name="Yabe S."/>
        </authorList>
    </citation>
    <scope>NUCLEOTIDE SEQUENCE [LARGE SCALE GENOMIC DNA]</scope>
    <source>
        <strain evidence="6 7">A1-2</strain>
    </source>
</reference>
<dbReference type="GO" id="GO:0009032">
    <property type="term" value="F:thymidine phosphorylase activity"/>
    <property type="evidence" value="ECO:0007669"/>
    <property type="project" value="TreeGrafter"/>
</dbReference>
<dbReference type="PANTHER" id="PTHR10515">
    <property type="entry name" value="THYMIDINE PHOSPHORYLASE"/>
    <property type="match status" value="1"/>
</dbReference>
<protein>
    <submittedName>
        <fullName evidence="6">Thymidine phosphorylase</fullName>
    </submittedName>
</protein>
<dbReference type="Proteomes" id="UP000334820">
    <property type="component" value="Unassembled WGS sequence"/>
</dbReference>
<keyword evidence="7" id="KW-1185">Reference proteome</keyword>
<keyword evidence="3" id="KW-0328">Glycosyltransferase</keyword>
<dbReference type="SUPFAM" id="SSF52418">
    <property type="entry name" value="Nucleoside phosphorylase/phosphoribosyltransferase catalytic domain"/>
    <property type="match status" value="1"/>
</dbReference>
<dbReference type="InterPro" id="IPR013102">
    <property type="entry name" value="PYNP_C"/>
</dbReference>
<evidence type="ECO:0000256" key="3">
    <source>
        <dbReference type="ARBA" id="ARBA00022676"/>
    </source>
</evidence>
<gene>
    <name evidence="6" type="ORF">KTAU_35710</name>
</gene>
<accession>A0A5J4KBU7</accession>
<comment type="caution">
    <text evidence="6">The sequence shown here is derived from an EMBL/GenBank/DDBJ whole genome shotgun (WGS) entry which is preliminary data.</text>
</comment>
<dbReference type="InterPro" id="IPR000053">
    <property type="entry name" value="Thymidine/pyrmidine_PPase"/>
</dbReference>
<evidence type="ECO:0000256" key="4">
    <source>
        <dbReference type="ARBA" id="ARBA00022679"/>
    </source>
</evidence>
<dbReference type="GO" id="GO:0006206">
    <property type="term" value="P:pyrimidine nucleobase metabolic process"/>
    <property type="evidence" value="ECO:0007669"/>
    <property type="project" value="InterPro"/>
</dbReference>
<dbReference type="GO" id="GO:0004645">
    <property type="term" value="F:1,4-alpha-oligoglucan phosphorylase activity"/>
    <property type="evidence" value="ECO:0007669"/>
    <property type="project" value="InterPro"/>
</dbReference>
<keyword evidence="4" id="KW-0808">Transferase</keyword>
<dbReference type="SUPFAM" id="SSF47648">
    <property type="entry name" value="Nucleoside phosphorylase/phosphoribosyltransferase N-terminal domain"/>
    <property type="match status" value="1"/>
</dbReference>
<dbReference type="AlphaFoldDB" id="A0A5J4KBU7"/>
<name>A0A5J4KBU7_9CHLR</name>
<dbReference type="SUPFAM" id="SSF54680">
    <property type="entry name" value="Pyrimidine nucleoside phosphorylase C-terminal domain"/>
    <property type="match status" value="1"/>
</dbReference>
<sequence>MEQYTHEDIPDYQMAAWLMAVCWRGMDDRETSDLTLAMARSGEQLHVCERLMPVVDKHSTGGVGDKVTLAVAPLVAACGVAVAKMTGRGLGHTGGTVDKLESISGLRTALTREEFLSILQEHGLVLAGQSAELAPADGKMYALRDVTATVESIPLIAASIMSKKLAVGASHLLLDVKVGAGAFMKTREAAHELARIMVEIGQRAGLYTEAAVTAMEQPLGRAVGNALEVAEAVAILRGEGPADVSQLCRHEAAELLVMTGAAPSHEEAERRVQEAIKSGRALAKLAEVCEAQGGDPQQIEQPERLPRAPVISMLTAPRSGYIAAIHAERVGLAAMRLGAGRFRKGDPIDHRTGLLLQAKVGDYLQAGDPLVEIHARSEEECAVLRQELLACYRWSENPVQSGPLIYEILTPSQKGAS</sequence>
<dbReference type="SMART" id="SM00941">
    <property type="entry name" value="PYNP_C"/>
    <property type="match status" value="1"/>
</dbReference>
<proteinExistence type="inferred from homology"/>
<dbReference type="PANTHER" id="PTHR10515:SF0">
    <property type="entry name" value="THYMIDINE PHOSPHORYLASE"/>
    <property type="match status" value="1"/>
</dbReference>
<dbReference type="InterPro" id="IPR036320">
    <property type="entry name" value="Glycosyl_Trfase_fam3_N_dom_sf"/>
</dbReference>
<dbReference type="InterPro" id="IPR035902">
    <property type="entry name" value="Nuc_phospho_transferase"/>
</dbReference>
<dbReference type="InterPro" id="IPR017459">
    <property type="entry name" value="Glycosyl_Trfase_fam3_N_dom"/>
</dbReference>
<dbReference type="Pfam" id="PF07831">
    <property type="entry name" value="PYNP_C"/>
    <property type="match status" value="1"/>
</dbReference>
<evidence type="ECO:0000313" key="7">
    <source>
        <dbReference type="Proteomes" id="UP000334820"/>
    </source>
</evidence>
<dbReference type="Gene3D" id="3.90.1170.30">
    <property type="entry name" value="Pyrimidine nucleoside phosphorylase-like, C-terminal domain"/>
    <property type="match status" value="1"/>
</dbReference>
<dbReference type="PIRSF" id="PIRSF000478">
    <property type="entry name" value="TP_PyNP"/>
    <property type="match status" value="1"/>
</dbReference>
<evidence type="ECO:0000256" key="2">
    <source>
        <dbReference type="ARBA" id="ARBA00011738"/>
    </source>
</evidence>
<feature type="domain" description="Pyrimidine nucleoside phosphorylase C-terminal" evidence="5">
    <location>
        <begin position="321"/>
        <end position="395"/>
    </location>
</feature>
<dbReference type="GO" id="GO:0005829">
    <property type="term" value="C:cytosol"/>
    <property type="evidence" value="ECO:0007669"/>
    <property type="project" value="TreeGrafter"/>
</dbReference>
<comment type="similarity">
    <text evidence="1">Belongs to the thymidine/pyrimidine-nucleoside phosphorylase family.</text>
</comment>
<dbReference type="Gene3D" id="1.20.970.10">
    <property type="entry name" value="Transferase, Pyrimidine Nucleoside Phosphorylase, Chain C"/>
    <property type="match status" value="1"/>
</dbReference>
<dbReference type="InterPro" id="IPR000312">
    <property type="entry name" value="Glycosyl_Trfase_fam3"/>
</dbReference>
<dbReference type="InterPro" id="IPR036566">
    <property type="entry name" value="PYNP-like_C_sf"/>
</dbReference>
<dbReference type="Pfam" id="PF02885">
    <property type="entry name" value="Glycos_trans_3N"/>
    <property type="match status" value="1"/>
</dbReference>
<dbReference type="NCBIfam" id="TIGR02644">
    <property type="entry name" value="Y_phosphoryl"/>
    <property type="match status" value="1"/>
</dbReference>
<evidence type="ECO:0000256" key="1">
    <source>
        <dbReference type="ARBA" id="ARBA00006915"/>
    </source>
</evidence>
<dbReference type="Gene3D" id="3.40.1030.10">
    <property type="entry name" value="Nucleoside phosphorylase/phosphoribosyltransferase catalytic domain"/>
    <property type="match status" value="1"/>
</dbReference>
<evidence type="ECO:0000259" key="5">
    <source>
        <dbReference type="SMART" id="SM00941"/>
    </source>
</evidence>
<dbReference type="InterPro" id="IPR018090">
    <property type="entry name" value="Pyrmidine_PPas_bac/euk"/>
</dbReference>
<dbReference type="NCBIfam" id="NF004490">
    <property type="entry name" value="PRK05820.1"/>
    <property type="match status" value="1"/>
</dbReference>
<dbReference type="FunFam" id="3.40.1030.10:FF:000003">
    <property type="entry name" value="Pyrimidine-nucleoside phosphorylase"/>
    <property type="match status" value="1"/>
</dbReference>